<feature type="domain" description="ABC3 transporter permease C-terminal" evidence="8">
    <location>
        <begin position="714"/>
        <end position="832"/>
    </location>
</feature>
<feature type="transmembrane region" description="Helical" evidence="7">
    <location>
        <begin position="436"/>
        <end position="458"/>
    </location>
</feature>
<name>D2QYV5_PIRSD</name>
<comment type="subcellular location">
    <subcellularLocation>
        <location evidence="1">Cell membrane</location>
        <topology evidence="1">Multi-pass membrane protein</topology>
    </subcellularLocation>
</comment>
<keyword evidence="6 7" id="KW-0472">Membrane</keyword>
<feature type="domain" description="ABC3 transporter permease C-terminal" evidence="8">
    <location>
        <begin position="258"/>
        <end position="377"/>
    </location>
</feature>
<dbReference type="InterPro" id="IPR003838">
    <property type="entry name" value="ABC3_permease_C"/>
</dbReference>
<dbReference type="InterPro" id="IPR025857">
    <property type="entry name" value="MacB_PCD"/>
</dbReference>
<feature type="transmembrane region" description="Helical" evidence="7">
    <location>
        <begin position="712"/>
        <end position="736"/>
    </location>
</feature>
<feature type="transmembrane region" description="Helical" evidence="7">
    <location>
        <begin position="299"/>
        <end position="328"/>
    </location>
</feature>
<dbReference type="PANTHER" id="PTHR30489:SF0">
    <property type="entry name" value="LIPOPROTEIN-RELEASING SYSTEM TRANSMEMBRANE PROTEIN LOLE"/>
    <property type="match status" value="1"/>
</dbReference>
<organism evidence="10 11">
    <name type="scientific">Pirellula staleyi (strain ATCC 27377 / DSM 6068 / ICPB 4128)</name>
    <name type="common">Pirella staleyi</name>
    <dbReference type="NCBI Taxonomy" id="530564"/>
    <lineage>
        <taxon>Bacteria</taxon>
        <taxon>Pseudomonadati</taxon>
        <taxon>Planctomycetota</taxon>
        <taxon>Planctomycetia</taxon>
        <taxon>Pirellulales</taxon>
        <taxon>Pirellulaceae</taxon>
        <taxon>Pirellula</taxon>
    </lineage>
</organism>
<dbReference type="HOGENOM" id="CLU_012341_1_0_0"/>
<reference evidence="10 11" key="1">
    <citation type="journal article" date="2009" name="Stand. Genomic Sci.">
        <title>Complete genome sequence of Pirellula staleyi type strain (ATCC 27377).</title>
        <authorList>
            <person name="Clum A."/>
            <person name="Tindall B.J."/>
            <person name="Sikorski J."/>
            <person name="Ivanova N."/>
            <person name="Mavrommatis K."/>
            <person name="Lucas S."/>
            <person name="Glavina del Rio T."/>
            <person name="Nolan M."/>
            <person name="Chen F."/>
            <person name="Tice H."/>
            <person name="Pitluck S."/>
            <person name="Cheng J.F."/>
            <person name="Chertkov O."/>
            <person name="Brettin T."/>
            <person name="Han C."/>
            <person name="Detter J.C."/>
            <person name="Kuske C."/>
            <person name="Bruce D."/>
            <person name="Goodwin L."/>
            <person name="Ovchinikova G."/>
            <person name="Pati A."/>
            <person name="Mikhailova N."/>
            <person name="Chen A."/>
            <person name="Palaniappan K."/>
            <person name="Land M."/>
            <person name="Hauser L."/>
            <person name="Chang Y.J."/>
            <person name="Jeffries C.D."/>
            <person name="Chain P."/>
            <person name="Rohde M."/>
            <person name="Goker M."/>
            <person name="Bristow J."/>
            <person name="Eisen J.A."/>
            <person name="Markowitz V."/>
            <person name="Hugenholtz P."/>
            <person name="Kyrpides N.C."/>
            <person name="Klenk H.P."/>
            <person name="Lapidus A."/>
        </authorList>
    </citation>
    <scope>NUCLEOTIDE SEQUENCE [LARGE SCALE GENOMIC DNA]</scope>
    <source>
        <strain evidence="11">ATCC 27377 / DSM 6068 / ICPB 4128</strain>
    </source>
</reference>
<evidence type="ECO:0000256" key="3">
    <source>
        <dbReference type="ARBA" id="ARBA00022475"/>
    </source>
</evidence>
<feature type="domain" description="MacB-like periplasmic core" evidence="9">
    <location>
        <begin position="18"/>
        <end position="224"/>
    </location>
</feature>
<feature type="transmembrane region" description="Helical" evidence="7">
    <location>
        <begin position="20"/>
        <end position="39"/>
    </location>
</feature>
<evidence type="ECO:0008006" key="12">
    <source>
        <dbReference type="Google" id="ProtNLM"/>
    </source>
</evidence>
<evidence type="ECO:0000256" key="2">
    <source>
        <dbReference type="ARBA" id="ARBA00005236"/>
    </source>
</evidence>
<evidence type="ECO:0000256" key="6">
    <source>
        <dbReference type="ARBA" id="ARBA00023136"/>
    </source>
</evidence>
<keyword evidence="11" id="KW-1185">Reference proteome</keyword>
<evidence type="ECO:0000313" key="10">
    <source>
        <dbReference type="EMBL" id="ADB16410.1"/>
    </source>
</evidence>
<keyword evidence="5 7" id="KW-1133">Transmembrane helix</keyword>
<keyword evidence="4 7" id="KW-0812">Transmembrane</keyword>
<evidence type="ECO:0000256" key="7">
    <source>
        <dbReference type="SAM" id="Phobius"/>
    </source>
</evidence>
<dbReference type="AlphaFoldDB" id="D2QYV5"/>
<dbReference type="Proteomes" id="UP000001887">
    <property type="component" value="Chromosome"/>
</dbReference>
<feature type="transmembrane region" description="Helical" evidence="7">
    <location>
        <begin position="763"/>
        <end position="785"/>
    </location>
</feature>
<dbReference type="InterPro" id="IPR051447">
    <property type="entry name" value="Lipoprotein-release_system"/>
</dbReference>
<evidence type="ECO:0000313" key="11">
    <source>
        <dbReference type="Proteomes" id="UP000001887"/>
    </source>
</evidence>
<evidence type="ECO:0000256" key="5">
    <source>
        <dbReference type="ARBA" id="ARBA00022989"/>
    </source>
</evidence>
<evidence type="ECO:0000259" key="8">
    <source>
        <dbReference type="Pfam" id="PF02687"/>
    </source>
</evidence>
<dbReference type="KEGG" id="psl:Psta_1735"/>
<comment type="similarity">
    <text evidence="2">Belongs to the ABC-4 integral membrane protein family. LolC/E subfamily.</text>
</comment>
<dbReference type="Pfam" id="PF02687">
    <property type="entry name" value="FtsX"/>
    <property type="match status" value="2"/>
</dbReference>
<evidence type="ECO:0000256" key="4">
    <source>
        <dbReference type="ARBA" id="ARBA00022692"/>
    </source>
</evidence>
<feature type="transmembrane region" description="Helical" evidence="7">
    <location>
        <begin position="258"/>
        <end position="279"/>
    </location>
</feature>
<dbReference type="GO" id="GO:0098797">
    <property type="term" value="C:plasma membrane protein complex"/>
    <property type="evidence" value="ECO:0007669"/>
    <property type="project" value="TreeGrafter"/>
</dbReference>
<feature type="transmembrane region" description="Helical" evidence="7">
    <location>
        <begin position="479"/>
        <end position="499"/>
    </location>
</feature>
<dbReference type="eggNOG" id="COG0577">
    <property type="taxonomic scope" value="Bacteria"/>
</dbReference>
<dbReference type="GO" id="GO:0044874">
    <property type="term" value="P:lipoprotein localization to outer membrane"/>
    <property type="evidence" value="ECO:0007669"/>
    <property type="project" value="TreeGrafter"/>
</dbReference>
<feature type="transmembrane region" description="Helical" evidence="7">
    <location>
        <begin position="805"/>
        <end position="823"/>
    </location>
</feature>
<proteinExistence type="inferred from homology"/>
<feature type="transmembrane region" description="Helical" evidence="7">
    <location>
        <begin position="392"/>
        <end position="416"/>
    </location>
</feature>
<dbReference type="OrthoDB" id="9770036at2"/>
<gene>
    <name evidence="10" type="ordered locus">Psta_1735</name>
</gene>
<dbReference type="STRING" id="530564.Psta_1735"/>
<dbReference type="Pfam" id="PF12704">
    <property type="entry name" value="MacB_PCD"/>
    <property type="match status" value="1"/>
</dbReference>
<evidence type="ECO:0000256" key="1">
    <source>
        <dbReference type="ARBA" id="ARBA00004651"/>
    </source>
</evidence>
<keyword evidence="3" id="KW-1003">Cell membrane</keyword>
<feature type="transmembrane region" description="Helical" evidence="7">
    <location>
        <begin position="348"/>
        <end position="371"/>
    </location>
</feature>
<dbReference type="EMBL" id="CP001848">
    <property type="protein sequence ID" value="ADB16410.1"/>
    <property type="molecule type" value="Genomic_DNA"/>
</dbReference>
<sequence precursor="true">MSLRRYTVRAMQQRPGRTILTVLSIVIGVAAVVAVSLVTSTTRRAYAEMFATVNGRTALEVRGEGGAGFSQDVLAKVAAVDGVSAAVPLLKRPTRLTYGEKQARLEVLGIDPKIDNAIRDFRIVEGRQVEFGDEIVLEYDFAQDMGINVGDSVKIVSMVLKPVTVVGLVKPQGSSSLQASAVACMTIGRAQTRFNPRGRKDLIDAVQIALREGVDQKEVQSRIELALADRKGVYCRPPVTNTQLMQETLMSSEQGLRLASAFSLLLSAFIILNTFMMNVGERRRHMAIMRAVGATGSQLMTAILVESLLLGLVGTIIGLAAGYLGAQVVNQTLARVLEFTPPPTEFKIQPYIIASAFGLGMSLIGAFLPAWRAGKVSALEGLSRVSKEDTEGFPIWSMIFGFLLAVVSGGVSMAVILGKLPLEYGTFSAVGLQLGLVLMIPLVLVPLARMVVLMLRPFMRVEAELALRQVLRHRGRSTLTIGVLFVAGSTGVGMANSILDNVKDVRDWSKQAIVGDYFIRALMPDMGTGLSPDLPDALGDELQNIPAIKHLDRVAFVECRAGEFNPIVVTRQYDDIDKPNIDLVSGDRSTFVKQLHDGEIAVSSVLAQRMNLTAGSIMTLETLNGPQQFRVAALVNEYSAGGMVVLMQRDVAHRTLGVEGVDAYVIQAEPAQLEPLKAELQALCKKYDVLLHSHAAIGNRIDTIVGGIDGCLWALVLLGFVVAAFGVVNTLTMNVLEQTRELGLLRIVAMTCNQVRKTIIAQALIMGGVGIPPGIVVGVLSAYVMNMSMMPVFGHPVEFNLHPTMLLTTLVGSLAIILVASWIPAHRATQVNVVEALHYE</sequence>
<dbReference type="PANTHER" id="PTHR30489">
    <property type="entry name" value="LIPOPROTEIN-RELEASING SYSTEM TRANSMEMBRANE PROTEIN LOLE"/>
    <property type="match status" value="1"/>
</dbReference>
<protein>
    <recommendedName>
        <fullName evidence="12">ABC3 transporter permease protein domain-containing protein</fullName>
    </recommendedName>
</protein>
<evidence type="ECO:0000259" key="9">
    <source>
        <dbReference type="Pfam" id="PF12704"/>
    </source>
</evidence>
<accession>D2QYV5</accession>